<evidence type="ECO:0000256" key="3">
    <source>
        <dbReference type="SAM" id="SignalP"/>
    </source>
</evidence>
<accession>A0A291Q0N3</accession>
<sequence>MRMPAQHRTAAAAVAAASLAALGLGAAPATADTAAPLSYVALGDSYSAGSGVLPLDPGAPLLCARTSKNYPHLLAASLGATLKDVTCGGAQTKHFIESQYPGVAPQFDALSADTDLVTLTIGGNDNSTFINAILACGSAGVLTGGQGSPCKDVHGNTFKDQVETKTYPAIRTALNQIKARSPKAKVAILGYPWITPAKAVPGCFLKMPIAQGDVPYLRDLQATLNGVAERAAAESGATFVDMAAASDAHDACRPADQRWIEPVLFGTNFVPVHPNAAGEAGMAARTAEVIGRP</sequence>
<dbReference type="GO" id="GO:0004806">
    <property type="term" value="F:triacylglycerol lipase activity"/>
    <property type="evidence" value="ECO:0007669"/>
    <property type="project" value="TreeGrafter"/>
</dbReference>
<gene>
    <name evidence="5" type="ORF">KY5_0273</name>
</gene>
<evidence type="ECO:0000313" key="5">
    <source>
        <dbReference type="EMBL" id="ATL25291.1"/>
    </source>
</evidence>
<dbReference type="AlphaFoldDB" id="A0A291Q0N3"/>
<dbReference type="Pfam" id="PF13472">
    <property type="entry name" value="Lipase_GDSL_2"/>
    <property type="match status" value="1"/>
</dbReference>
<dbReference type="KEGG" id="sfk:KY5_0273"/>
<proteinExistence type="predicted"/>
<dbReference type="EMBL" id="CP022685">
    <property type="protein sequence ID" value="ATL25291.1"/>
    <property type="molecule type" value="Genomic_DNA"/>
</dbReference>
<keyword evidence="2" id="KW-1015">Disulfide bond</keyword>
<dbReference type="PANTHER" id="PTHR37981">
    <property type="entry name" value="LIPASE 2"/>
    <property type="match status" value="1"/>
</dbReference>
<protein>
    <submittedName>
        <fullName evidence="5">Putative secreted hydrolase</fullName>
    </submittedName>
</protein>
<feature type="disulfide bond" evidence="2">
    <location>
        <begin position="203"/>
        <end position="252"/>
    </location>
</feature>
<feature type="domain" description="SGNH hydrolase-type esterase" evidence="4">
    <location>
        <begin position="41"/>
        <end position="279"/>
    </location>
</feature>
<evidence type="ECO:0000313" key="6">
    <source>
        <dbReference type="Proteomes" id="UP000221011"/>
    </source>
</evidence>
<reference evidence="5 6" key="1">
    <citation type="submission" date="2017-08" db="EMBL/GenBank/DDBJ databases">
        <title>Complete Genome Sequence of Streptomyces formicae KY5, the formicamycin producer.</title>
        <authorList>
            <person name="Holmes N.A."/>
            <person name="Devine R."/>
            <person name="Qin Z."/>
            <person name="Seipke R.F."/>
            <person name="Wilkinson B."/>
            <person name="Hutchings M.I."/>
        </authorList>
    </citation>
    <scope>NUCLEOTIDE SEQUENCE [LARGE SCALE GENOMIC DNA]</scope>
    <source>
        <strain evidence="5 6">KY5</strain>
    </source>
</reference>
<keyword evidence="5" id="KW-0378">Hydrolase</keyword>
<evidence type="ECO:0000256" key="1">
    <source>
        <dbReference type="PIRSR" id="PIRSR637460-1"/>
    </source>
</evidence>
<dbReference type="CDD" id="cd01823">
    <property type="entry name" value="SEST_like"/>
    <property type="match status" value="1"/>
</dbReference>
<organism evidence="5 6">
    <name type="scientific">Streptomyces formicae</name>
    <dbReference type="NCBI Taxonomy" id="1616117"/>
    <lineage>
        <taxon>Bacteria</taxon>
        <taxon>Bacillati</taxon>
        <taxon>Actinomycetota</taxon>
        <taxon>Actinomycetes</taxon>
        <taxon>Kitasatosporales</taxon>
        <taxon>Streptomycetaceae</taxon>
        <taxon>Streptomyces</taxon>
    </lineage>
</organism>
<name>A0A291Q0N3_9ACTN</name>
<dbReference type="InterPro" id="IPR037460">
    <property type="entry name" value="SEST-like"/>
</dbReference>
<keyword evidence="6" id="KW-1185">Reference proteome</keyword>
<dbReference type="InterPro" id="IPR013830">
    <property type="entry name" value="SGNH_hydro"/>
</dbReference>
<evidence type="ECO:0000256" key="2">
    <source>
        <dbReference type="PIRSR" id="PIRSR637460-2"/>
    </source>
</evidence>
<evidence type="ECO:0000259" key="4">
    <source>
        <dbReference type="Pfam" id="PF13472"/>
    </source>
</evidence>
<feature type="signal peptide" evidence="3">
    <location>
        <begin position="1"/>
        <end position="31"/>
    </location>
</feature>
<feature type="disulfide bond" evidence="2">
    <location>
        <begin position="63"/>
        <end position="87"/>
    </location>
</feature>
<feature type="active site" evidence="1">
    <location>
        <position position="273"/>
    </location>
</feature>
<dbReference type="SUPFAM" id="SSF52266">
    <property type="entry name" value="SGNH hydrolase"/>
    <property type="match status" value="1"/>
</dbReference>
<dbReference type="Proteomes" id="UP000221011">
    <property type="component" value="Chromosome"/>
</dbReference>
<feature type="disulfide bond" evidence="2">
    <location>
        <begin position="136"/>
        <end position="150"/>
    </location>
</feature>
<dbReference type="GO" id="GO:0019433">
    <property type="term" value="P:triglyceride catabolic process"/>
    <property type="evidence" value="ECO:0007669"/>
    <property type="project" value="TreeGrafter"/>
</dbReference>
<feature type="chain" id="PRO_5012945632" evidence="3">
    <location>
        <begin position="32"/>
        <end position="293"/>
    </location>
</feature>
<keyword evidence="3" id="KW-0732">Signal</keyword>
<dbReference type="InterPro" id="IPR036514">
    <property type="entry name" value="SGNH_hydro_sf"/>
</dbReference>
<feature type="active site" description="Nucleophile" evidence="1">
    <location>
        <position position="45"/>
    </location>
</feature>
<dbReference type="PANTHER" id="PTHR37981:SF1">
    <property type="entry name" value="SGNH HYDROLASE-TYPE ESTERASE DOMAIN-CONTAINING PROTEIN"/>
    <property type="match status" value="1"/>
</dbReference>
<dbReference type="Gene3D" id="3.40.50.1110">
    <property type="entry name" value="SGNH hydrolase"/>
    <property type="match status" value="1"/>
</dbReference>